<organism evidence="1 2">
    <name type="scientific">Flavonifractor plautii</name>
    <name type="common">Fusobacterium plautii</name>
    <dbReference type="NCBI Taxonomy" id="292800"/>
    <lineage>
        <taxon>Bacteria</taxon>
        <taxon>Bacillati</taxon>
        <taxon>Bacillota</taxon>
        <taxon>Clostridia</taxon>
        <taxon>Eubacteriales</taxon>
        <taxon>Oscillospiraceae</taxon>
        <taxon>Flavonifractor</taxon>
    </lineage>
</organism>
<evidence type="ECO:0000313" key="2">
    <source>
        <dbReference type="Proteomes" id="UP000434475"/>
    </source>
</evidence>
<dbReference type="EMBL" id="WKPR01000022">
    <property type="protein sequence ID" value="MSB21440.1"/>
    <property type="molecule type" value="Genomic_DNA"/>
</dbReference>
<dbReference type="RefSeq" id="WP_172697968.1">
    <property type="nucleotide sequence ID" value="NZ_WKPR01000022.1"/>
</dbReference>
<name>A0A6I2R8R0_FLAPL</name>
<gene>
    <name evidence="1" type="ORF">GKE97_18250</name>
</gene>
<protein>
    <submittedName>
        <fullName evidence="1">Uncharacterized protein</fullName>
    </submittedName>
</protein>
<accession>A0A6I2R8R0</accession>
<dbReference type="AlphaFoldDB" id="A0A6I2R8R0"/>
<reference evidence="1 2" key="1">
    <citation type="journal article" date="2019" name="Nat. Med.">
        <title>A library of human gut bacterial isolates paired with longitudinal multiomics data enables mechanistic microbiome research.</title>
        <authorList>
            <person name="Poyet M."/>
            <person name="Groussin M."/>
            <person name="Gibbons S.M."/>
            <person name="Avila-Pacheco J."/>
            <person name="Jiang X."/>
            <person name="Kearney S.M."/>
            <person name="Perrotta A.R."/>
            <person name="Berdy B."/>
            <person name="Zhao S."/>
            <person name="Lieberman T.D."/>
            <person name="Swanson P.K."/>
            <person name="Smith M."/>
            <person name="Roesemann S."/>
            <person name="Alexander J.E."/>
            <person name="Rich S.A."/>
            <person name="Livny J."/>
            <person name="Vlamakis H."/>
            <person name="Clish C."/>
            <person name="Bullock K."/>
            <person name="Deik A."/>
            <person name="Scott J."/>
            <person name="Pierce K.A."/>
            <person name="Xavier R.J."/>
            <person name="Alm E.J."/>
        </authorList>
    </citation>
    <scope>NUCLEOTIDE SEQUENCE [LARGE SCALE GENOMIC DNA]</scope>
    <source>
        <strain evidence="1 2">BIOML-A2</strain>
    </source>
</reference>
<proteinExistence type="predicted"/>
<comment type="caution">
    <text evidence="1">The sequence shown here is derived from an EMBL/GenBank/DDBJ whole genome shotgun (WGS) entry which is preliminary data.</text>
</comment>
<sequence>MATAKTPKAETTEAVFTKEQLAASKRYAKRRDLIMALLEHGKTYTLNEADRLIDGFMKGKVK</sequence>
<dbReference type="Proteomes" id="UP000434475">
    <property type="component" value="Unassembled WGS sequence"/>
</dbReference>
<evidence type="ECO:0000313" key="1">
    <source>
        <dbReference type="EMBL" id="MSB21440.1"/>
    </source>
</evidence>